<dbReference type="InterPro" id="IPR008250">
    <property type="entry name" value="ATPase_P-typ_transduc_dom_A_sf"/>
</dbReference>
<dbReference type="Gene3D" id="2.70.150.10">
    <property type="entry name" value="Calcium-transporting ATPase, cytoplasmic transduction domain A"/>
    <property type="match status" value="1"/>
</dbReference>
<feature type="domain" description="P-type ATPase A" evidence="2">
    <location>
        <begin position="68"/>
        <end position="125"/>
    </location>
</feature>
<evidence type="ECO:0000259" key="2">
    <source>
        <dbReference type="Pfam" id="PF00122"/>
    </source>
</evidence>
<evidence type="ECO:0000313" key="3">
    <source>
        <dbReference type="EMBL" id="SPC72878.1"/>
    </source>
</evidence>
<gene>
    <name evidence="3" type="ORF">FSB_LOCUS760</name>
</gene>
<keyword evidence="1" id="KW-0460">Magnesium</keyword>
<dbReference type="InterPro" id="IPR059000">
    <property type="entry name" value="ATPase_P-type_domA"/>
</dbReference>
<sequence length="167" mass="17906">MLMGLGSWVHHGGDSVIPRGNVANGLDFVFAEFHSVVIWPNGCLGWLCCFSILPATELVPGDIVEVCGESCSVEKELESTRATIAVYQDKTNILFSGTVVVAGRARAVVVGVGANTAMGSIRDSMLQTEDEVTPLKKKLDEFGTFLAKVTANCLPSLSDLHFLVPMY</sequence>
<dbReference type="SUPFAM" id="SSF81653">
    <property type="entry name" value="Calcium ATPase, transduction domain A"/>
    <property type="match status" value="1"/>
</dbReference>
<organism evidence="3">
    <name type="scientific">Fagus sylvatica</name>
    <name type="common">Beechnut</name>
    <dbReference type="NCBI Taxonomy" id="28930"/>
    <lineage>
        <taxon>Eukaryota</taxon>
        <taxon>Viridiplantae</taxon>
        <taxon>Streptophyta</taxon>
        <taxon>Embryophyta</taxon>
        <taxon>Tracheophyta</taxon>
        <taxon>Spermatophyta</taxon>
        <taxon>Magnoliopsida</taxon>
        <taxon>eudicotyledons</taxon>
        <taxon>Gunneridae</taxon>
        <taxon>Pentapetalae</taxon>
        <taxon>rosids</taxon>
        <taxon>fabids</taxon>
        <taxon>Fagales</taxon>
        <taxon>Fagaceae</taxon>
        <taxon>Fagus</taxon>
    </lineage>
</organism>
<dbReference type="Gene3D" id="1.20.1110.10">
    <property type="entry name" value="Calcium-transporting ATPase, transmembrane domain"/>
    <property type="match status" value="1"/>
</dbReference>
<proteinExistence type="predicted"/>
<dbReference type="EMBL" id="OIVN01000028">
    <property type="protein sequence ID" value="SPC72878.1"/>
    <property type="molecule type" value="Genomic_DNA"/>
</dbReference>
<evidence type="ECO:0000256" key="1">
    <source>
        <dbReference type="ARBA" id="ARBA00022842"/>
    </source>
</evidence>
<dbReference type="Pfam" id="PF00122">
    <property type="entry name" value="E1-E2_ATPase"/>
    <property type="match status" value="1"/>
</dbReference>
<dbReference type="AlphaFoldDB" id="A0A2N9EDV8"/>
<protein>
    <recommendedName>
        <fullName evidence="2">P-type ATPase A domain-containing protein</fullName>
    </recommendedName>
</protein>
<reference evidence="3" key="1">
    <citation type="submission" date="2018-02" db="EMBL/GenBank/DDBJ databases">
        <authorList>
            <person name="Cohen D.B."/>
            <person name="Kent A.D."/>
        </authorList>
    </citation>
    <scope>NUCLEOTIDE SEQUENCE</scope>
</reference>
<name>A0A2N9EDV8_FAGSY</name>
<dbReference type="PANTHER" id="PTHR42861">
    <property type="entry name" value="CALCIUM-TRANSPORTING ATPASE"/>
    <property type="match status" value="1"/>
</dbReference>
<accession>A0A2N9EDV8</accession>